<dbReference type="GO" id="GO:0051642">
    <property type="term" value="P:centrosome localization"/>
    <property type="evidence" value="ECO:0007669"/>
    <property type="project" value="TreeGrafter"/>
</dbReference>
<keyword evidence="8" id="KW-0131">Cell cycle</keyword>
<comment type="subcellular location">
    <subcellularLocation>
        <location evidence="2">Cytoplasm</location>
        <location evidence="2">Perinuclear region</location>
    </subcellularLocation>
    <subcellularLocation>
        <location evidence="1">Nucleus</location>
    </subcellularLocation>
</comment>
<dbReference type="GO" id="GO:0051301">
    <property type="term" value="P:cell division"/>
    <property type="evidence" value="ECO:0007669"/>
    <property type="project" value="UniProtKB-KW"/>
</dbReference>
<keyword evidence="4" id="KW-0963">Cytoplasm</keyword>
<evidence type="ECO:0000256" key="1">
    <source>
        <dbReference type="ARBA" id="ARBA00004123"/>
    </source>
</evidence>
<evidence type="ECO:0000313" key="15">
    <source>
        <dbReference type="WBParaSite" id="GPUH_0001128001-mRNA-1"/>
    </source>
</evidence>
<evidence type="ECO:0000256" key="11">
    <source>
        <dbReference type="ARBA" id="ARBA00061603"/>
    </source>
</evidence>
<evidence type="ECO:0000256" key="8">
    <source>
        <dbReference type="ARBA" id="ARBA00023306"/>
    </source>
</evidence>
<evidence type="ECO:0000256" key="4">
    <source>
        <dbReference type="ARBA" id="ARBA00022490"/>
    </source>
</evidence>
<feature type="region of interest" description="Disordered" evidence="13">
    <location>
        <begin position="84"/>
        <end position="105"/>
    </location>
</feature>
<comment type="similarity">
    <text evidence="11">Belongs to the Integrator subunit 13 family.</text>
</comment>
<evidence type="ECO:0000256" key="5">
    <source>
        <dbReference type="ARBA" id="ARBA00022618"/>
    </source>
</evidence>
<keyword evidence="5" id="KW-0132">Cell division</keyword>
<reference evidence="15" key="1">
    <citation type="submission" date="2016-06" db="UniProtKB">
        <authorList>
            <consortium name="WormBaseParasite"/>
        </authorList>
    </citation>
    <scope>IDENTIFICATION</scope>
</reference>
<evidence type="ECO:0000256" key="10">
    <source>
        <dbReference type="ARBA" id="ARBA00032585"/>
    </source>
</evidence>
<feature type="transmembrane region" description="Helical" evidence="14">
    <location>
        <begin position="436"/>
        <end position="457"/>
    </location>
</feature>
<keyword evidence="6" id="KW-0498">Mitosis</keyword>
<evidence type="ECO:0000256" key="3">
    <source>
        <dbReference type="ARBA" id="ARBA00020501"/>
    </source>
</evidence>
<evidence type="ECO:0000256" key="14">
    <source>
        <dbReference type="SAM" id="Phobius"/>
    </source>
</evidence>
<dbReference type="Pfam" id="PF10221">
    <property type="entry name" value="Mat89Bb"/>
    <property type="match status" value="2"/>
</dbReference>
<proteinExistence type="inferred from homology"/>
<dbReference type="GO" id="GO:0032039">
    <property type="term" value="C:integrator complex"/>
    <property type="evidence" value="ECO:0007669"/>
    <property type="project" value="TreeGrafter"/>
</dbReference>
<dbReference type="GO" id="GO:0048471">
    <property type="term" value="C:perinuclear region of cytoplasm"/>
    <property type="evidence" value="ECO:0007669"/>
    <property type="project" value="UniProtKB-SubCell"/>
</dbReference>
<evidence type="ECO:0000256" key="6">
    <source>
        <dbReference type="ARBA" id="ARBA00022776"/>
    </source>
</evidence>
<evidence type="ECO:0000256" key="7">
    <source>
        <dbReference type="ARBA" id="ARBA00023242"/>
    </source>
</evidence>
<keyword evidence="14" id="KW-0472">Membrane</keyword>
<dbReference type="InterPro" id="IPR019355">
    <property type="entry name" value="Cell_cycle_regulator_Mat89Bb"/>
</dbReference>
<organism evidence="15">
    <name type="scientific">Gongylonema pulchrum</name>
    <dbReference type="NCBI Taxonomy" id="637853"/>
    <lineage>
        <taxon>Eukaryota</taxon>
        <taxon>Metazoa</taxon>
        <taxon>Ecdysozoa</taxon>
        <taxon>Nematoda</taxon>
        <taxon>Chromadorea</taxon>
        <taxon>Rhabditida</taxon>
        <taxon>Spirurina</taxon>
        <taxon>Spiruromorpha</taxon>
        <taxon>Spiruroidea</taxon>
        <taxon>Gongylonematidae</taxon>
        <taxon>Gongylonema</taxon>
    </lineage>
</organism>
<evidence type="ECO:0000256" key="2">
    <source>
        <dbReference type="ARBA" id="ARBA00004556"/>
    </source>
</evidence>
<protein>
    <recommendedName>
        <fullName evidence="3">Protein asunder</fullName>
    </recommendedName>
    <alternativeName>
        <fullName evidence="10">Cell cycle regulator Mat89Bb</fullName>
    </alternativeName>
    <alternativeName>
        <fullName evidence="9">Set apart in position or space protein</fullName>
    </alternativeName>
</protein>
<evidence type="ECO:0000256" key="9">
    <source>
        <dbReference type="ARBA" id="ARBA00030658"/>
    </source>
</evidence>
<dbReference type="WBParaSite" id="GPUH_0001128001-mRNA-1">
    <property type="protein sequence ID" value="GPUH_0001128001-mRNA-1"/>
    <property type="gene ID" value="GPUH_0001128001"/>
</dbReference>
<evidence type="ECO:0000256" key="12">
    <source>
        <dbReference type="ARBA" id="ARBA00065185"/>
    </source>
</evidence>
<accession>A0A183DRC6</accession>
<keyword evidence="14" id="KW-1133">Transmembrane helix</keyword>
<dbReference type="PANTHER" id="PTHR12955:SF1">
    <property type="entry name" value="INTEGRATOR COMPLEX SUBUNIT 13"/>
    <property type="match status" value="1"/>
</dbReference>
<dbReference type="PANTHER" id="PTHR12955">
    <property type="entry name" value="SARCOMA ANTIGEN NY-SAR-95-RELATED"/>
    <property type="match status" value="1"/>
</dbReference>
<comment type="subunit">
    <text evidence="12">Belongs to the multiprotein complex Integrator, at least composed of IntS1, IntS2, IntS3, IntS4, omd/IntS5, IntS6, defl/IntS7, IntS8, IntS9, IntS10, IntS11, IntS12, asun/IntS13, IntS14 and IntS15. The core complex associates with protein phosphatase 2A subunits mts/PP2A and Pp2A-29B, to form the Integrator-PP2A (INTAC) complex.</text>
</comment>
<name>A0A183DRC6_9BILA</name>
<keyword evidence="14" id="KW-0812">Transmembrane</keyword>
<feature type="transmembrane region" description="Helical" evidence="14">
    <location>
        <begin position="186"/>
        <end position="203"/>
    </location>
</feature>
<evidence type="ECO:0000256" key="13">
    <source>
        <dbReference type="SAM" id="MobiDB-lite"/>
    </source>
</evidence>
<keyword evidence="7" id="KW-0539">Nucleus</keyword>
<dbReference type="GO" id="GO:0007346">
    <property type="term" value="P:regulation of mitotic cell cycle"/>
    <property type="evidence" value="ECO:0007669"/>
    <property type="project" value="TreeGrafter"/>
</dbReference>
<dbReference type="AlphaFoldDB" id="A0A183DRC6"/>
<sequence>LWTRSVESAFEFHRIVEDIYPDGVRLIRFVVSDFVGRFLTPNWGAKLISLDEVSELTELQKKQVELNSGIDGFRKRRRDVSPGEETEVLKPPIAGSEAPGVEERDLRHERFPERYEKLASLVERERNEIYELTLENATKKVSPNSGTIVVFTSTKTDDDIALLAKHISEVISSRNKMLKSLDGDKNFAPIALVHVFFFIIYPVVEGNFPLPTPKPLTKMNDQVFYSVVCAEAGASLRPILHRIILSIYDLASTTVTSIPMKEEAQQGQSINYDVEVFHPRRSHQILRELGFITPESRLRAIVSPGDYETVKLSWTTPSAKNRWNYFPRCISALPITPASVNSRPSVCLTSFLLGGRNVMLEVRLFSFFFSELLHFSVLKQNVHMPKEVEPNVLNAFGNLLSDASSSSSGEKPSNEQARKQLLRLTRYWPTKLKDAFIYNIPKVFINFITFLAFFFQFPRCISALPITPASVNSRPSVCLTSFLLGGRNVMLEVLKQNVHMPKEVEPNVSQNFFLNFASYLMFFYGLPPEFAFETVLDSYVLLEKSIMLKPSAPLRTADFITLMKECRVVVPTEEEDASSSSSSEKPSNEQARKQLLRLTRYWPTKLKDAFIYNIPKKFDPLLTLMRRSELSTNDVSKCRECISVIMSHKDSKEPLTSRTISCVKFKNPLNREEQFRVACEELLLHLRNYVNHSERHLEVYNMFLQVF</sequence>